<comment type="caution">
    <text evidence="1">The sequence shown here is derived from an EMBL/GenBank/DDBJ whole genome shotgun (WGS) entry which is preliminary data.</text>
</comment>
<evidence type="ECO:0000313" key="1">
    <source>
        <dbReference type="EMBL" id="MCO6026156.1"/>
    </source>
</evidence>
<reference evidence="1 2" key="1">
    <citation type="submission" date="2022-06" db="EMBL/GenBank/DDBJ databases">
        <title>A taxonomic note on the genus Prevotella: Description of four novel genera and emended description of the genera Hallella and Xylanibacter.</title>
        <authorList>
            <person name="Hitch T.C.A."/>
        </authorList>
    </citation>
    <scope>NUCLEOTIDE SEQUENCE [LARGE SCALE GENOMIC DNA]</scope>
    <source>
        <strain evidence="1 2">DSM 100619</strain>
    </source>
</reference>
<name>A0ABT1BYJ4_9BACT</name>
<protein>
    <recommendedName>
        <fullName evidence="3">Transposase</fullName>
    </recommendedName>
</protein>
<keyword evidence="2" id="KW-1185">Reference proteome</keyword>
<evidence type="ECO:0000313" key="2">
    <source>
        <dbReference type="Proteomes" id="UP001204015"/>
    </source>
</evidence>
<sequence>MNNNNNKSYEFFASFLLPEGILDWFDLVKVEEEKLKISKKNVYTGILHVYLDERDNRKSGDESLQELRPNGFTEPALVNDFPIRDKKVVLHIRRRRWTSPDGHNVVLNVYPLAVTGTRYSKEFADFLKERLGYIPGDGTFAGTLLQD</sequence>
<evidence type="ECO:0008006" key="3">
    <source>
        <dbReference type="Google" id="ProtNLM"/>
    </source>
</evidence>
<gene>
    <name evidence="1" type="ORF">NG821_09945</name>
</gene>
<proteinExistence type="predicted"/>
<accession>A0ABT1BYJ4</accession>
<organism evidence="1 2">
    <name type="scientific">Segatella cerevisiae</name>
    <dbReference type="NCBI Taxonomy" id="2053716"/>
    <lineage>
        <taxon>Bacteria</taxon>
        <taxon>Pseudomonadati</taxon>
        <taxon>Bacteroidota</taxon>
        <taxon>Bacteroidia</taxon>
        <taxon>Bacteroidales</taxon>
        <taxon>Prevotellaceae</taxon>
        <taxon>Segatella</taxon>
    </lineage>
</organism>
<dbReference type="RefSeq" id="WP_252761511.1">
    <property type="nucleotide sequence ID" value="NZ_JAMXLY010000041.1"/>
</dbReference>
<dbReference type="Proteomes" id="UP001204015">
    <property type="component" value="Unassembled WGS sequence"/>
</dbReference>
<dbReference type="EMBL" id="JAMXLY010000041">
    <property type="protein sequence ID" value="MCO6026156.1"/>
    <property type="molecule type" value="Genomic_DNA"/>
</dbReference>